<dbReference type="AlphaFoldDB" id="A0A7W9YKD1"/>
<evidence type="ECO:0000259" key="6">
    <source>
        <dbReference type="Pfam" id="PF00561"/>
    </source>
</evidence>
<feature type="signal peptide" evidence="5">
    <location>
        <begin position="1"/>
        <end position="35"/>
    </location>
</feature>
<dbReference type="PANTHER" id="PTHR43248:SF29">
    <property type="entry name" value="TRIPEPTIDYL AMINOPEPTIDASE"/>
    <property type="match status" value="1"/>
</dbReference>
<dbReference type="RefSeq" id="WP_221308168.1">
    <property type="nucleotide sequence ID" value="NZ_JACHDS010000001.1"/>
</dbReference>
<feature type="domain" description="AB hydrolase-1" evidence="6">
    <location>
        <begin position="113"/>
        <end position="298"/>
    </location>
</feature>
<comment type="similarity">
    <text evidence="1">Belongs to the peptidase S33 family.</text>
</comment>
<evidence type="ECO:0000313" key="8">
    <source>
        <dbReference type="EMBL" id="MBB6173624.1"/>
    </source>
</evidence>
<feature type="compositionally biased region" description="Acidic residues" evidence="4">
    <location>
        <begin position="352"/>
        <end position="370"/>
    </location>
</feature>
<dbReference type="Pfam" id="PF00561">
    <property type="entry name" value="Abhydrolase_1"/>
    <property type="match status" value="1"/>
</dbReference>
<keyword evidence="2 5" id="KW-0732">Signal</keyword>
<dbReference type="InterPro" id="IPR013595">
    <property type="entry name" value="Pept_S33_TAP-like_C"/>
</dbReference>
<evidence type="ECO:0000256" key="4">
    <source>
        <dbReference type="SAM" id="MobiDB-lite"/>
    </source>
</evidence>
<feature type="chain" id="PRO_5030535444" evidence="5">
    <location>
        <begin position="36"/>
        <end position="560"/>
    </location>
</feature>
<organism evidence="8 9">
    <name type="scientific">Nocardiopsis mwathae</name>
    <dbReference type="NCBI Taxonomy" id="1472723"/>
    <lineage>
        <taxon>Bacteria</taxon>
        <taxon>Bacillati</taxon>
        <taxon>Actinomycetota</taxon>
        <taxon>Actinomycetes</taxon>
        <taxon>Streptosporangiales</taxon>
        <taxon>Nocardiopsidaceae</taxon>
        <taxon>Nocardiopsis</taxon>
    </lineage>
</organism>
<evidence type="ECO:0000256" key="3">
    <source>
        <dbReference type="ARBA" id="ARBA00022801"/>
    </source>
</evidence>
<dbReference type="Gene3D" id="3.40.50.1820">
    <property type="entry name" value="alpha/beta hydrolase"/>
    <property type="match status" value="1"/>
</dbReference>
<dbReference type="SUPFAM" id="SSF53474">
    <property type="entry name" value="alpha/beta-Hydrolases"/>
    <property type="match status" value="1"/>
</dbReference>
<evidence type="ECO:0000259" key="7">
    <source>
        <dbReference type="Pfam" id="PF08386"/>
    </source>
</evidence>
<feature type="region of interest" description="Disordered" evidence="4">
    <location>
        <begin position="532"/>
        <end position="560"/>
    </location>
</feature>
<accession>A0A7W9YKD1</accession>
<dbReference type="Pfam" id="PF08386">
    <property type="entry name" value="Abhydrolase_4"/>
    <property type="match status" value="1"/>
</dbReference>
<sequence>MDVSRRTGRRTGTAGSVLGLVAMGGVLAWAPPAAADPAESAAPELKSFYQQNVSWKPCDGEGGGDQSGEDEGGGVECARITVPMDYANPKGEKIRVAISRRTATDEENRRGILLTNPGGPGAPGLGGPAFLSDQKVAEVYDIIGFDPRGVGDSTNLNCSAPDPAEYELPSRPTDAQLHDFTEAARRTEAGCDRTAGSLRPHITTANTARDMDVIRGVLGEDKANYLGYSYGTYLGAVYGSLFPEKLDRSVLDSSVHPDRIWRDDWTAMAPATTENVERFAEWAAENDDRLGLGADAKAVRALIEELAQRAGEEPIDGLTQTDFDLFIGDLARWQGEWDLLADTLTRLRDGTPESEDEGGEEPDTEAQADAEDAAEAIALVAAKSRERLMNGTYSAILCEADWPADLDVYYRDMRDFRENHPYGFGVAAAAPNACTFRSYTPPEKPVELKRDGYPTGVVVQGEYDPQTPYEGGPAMAKRLRDSLIIVEDDGNHGYYGGRDYGCVTERIDDYLIDGILPGSAVTCPGVPRVDLDAGTADEDRPLAEQAQEMLDEREERLPVG</sequence>
<dbReference type="Proteomes" id="UP000546642">
    <property type="component" value="Unassembled WGS sequence"/>
</dbReference>
<dbReference type="EMBL" id="JACHDS010000001">
    <property type="protein sequence ID" value="MBB6173624.1"/>
    <property type="molecule type" value="Genomic_DNA"/>
</dbReference>
<dbReference type="InterPro" id="IPR051601">
    <property type="entry name" value="Serine_prot/Carboxylest_S33"/>
</dbReference>
<dbReference type="InterPro" id="IPR029058">
    <property type="entry name" value="AB_hydrolase_fold"/>
</dbReference>
<evidence type="ECO:0000256" key="5">
    <source>
        <dbReference type="SAM" id="SignalP"/>
    </source>
</evidence>
<evidence type="ECO:0000256" key="1">
    <source>
        <dbReference type="ARBA" id="ARBA00010088"/>
    </source>
</evidence>
<keyword evidence="3" id="KW-0378">Hydrolase</keyword>
<reference evidence="8 9" key="1">
    <citation type="submission" date="2020-08" db="EMBL/GenBank/DDBJ databases">
        <title>Sequencing the genomes of 1000 actinobacteria strains.</title>
        <authorList>
            <person name="Klenk H.-P."/>
        </authorList>
    </citation>
    <scope>NUCLEOTIDE SEQUENCE [LARGE SCALE GENOMIC DNA]</scope>
    <source>
        <strain evidence="8 9">DSM 46659</strain>
    </source>
</reference>
<feature type="domain" description="Peptidase S33 tripeptidyl aminopeptidase-like C-terminal" evidence="7">
    <location>
        <begin position="426"/>
        <end position="523"/>
    </location>
</feature>
<name>A0A7W9YKD1_9ACTN</name>
<dbReference type="GO" id="GO:0016787">
    <property type="term" value="F:hydrolase activity"/>
    <property type="evidence" value="ECO:0007669"/>
    <property type="project" value="UniProtKB-KW"/>
</dbReference>
<feature type="region of interest" description="Disordered" evidence="4">
    <location>
        <begin position="349"/>
        <end position="370"/>
    </location>
</feature>
<dbReference type="InterPro" id="IPR000073">
    <property type="entry name" value="AB_hydrolase_1"/>
</dbReference>
<protein>
    <submittedName>
        <fullName evidence="8">Pimeloyl-ACP methyl ester carboxylesterase</fullName>
    </submittedName>
</protein>
<dbReference type="PANTHER" id="PTHR43248">
    <property type="entry name" value="2-SUCCINYL-6-HYDROXY-2,4-CYCLOHEXADIENE-1-CARBOXYLATE SYNTHASE"/>
    <property type="match status" value="1"/>
</dbReference>
<proteinExistence type="inferred from homology"/>
<comment type="caution">
    <text evidence="8">The sequence shown here is derived from an EMBL/GenBank/DDBJ whole genome shotgun (WGS) entry which is preliminary data.</text>
</comment>
<keyword evidence="9" id="KW-1185">Reference proteome</keyword>
<evidence type="ECO:0000313" key="9">
    <source>
        <dbReference type="Proteomes" id="UP000546642"/>
    </source>
</evidence>
<evidence type="ECO:0000256" key="2">
    <source>
        <dbReference type="ARBA" id="ARBA00022729"/>
    </source>
</evidence>
<gene>
    <name evidence="8" type="ORF">HNR23_003684</name>
</gene>